<accession>A0AAU8AUG3</accession>
<evidence type="ECO:0000313" key="1">
    <source>
        <dbReference type="EMBL" id="XCD03187.1"/>
    </source>
</evidence>
<name>A0AAU8AUG3_9VIRU</name>
<organism evidence="1">
    <name type="scientific">Dulem virus 151</name>
    <dbReference type="NCBI Taxonomy" id="3145628"/>
    <lineage>
        <taxon>Viruses</taxon>
        <taxon>Monodnaviria</taxon>
        <taxon>Sangervirae</taxon>
        <taxon>Phixviricota</taxon>
        <taxon>Malgrandaviricetes</taxon>
        <taxon>Petitvirales</taxon>
        <taxon>Microviridae</taxon>
        <taxon>Microvirus</taxon>
    </lineage>
</organism>
<proteinExistence type="predicted"/>
<sequence>MTEKVYAFYVDGHYAFCQLIPYCDACACALGLQLAIRSATDVLDAKVTFEEVIF</sequence>
<dbReference type="EMBL" id="PP511325">
    <property type="protein sequence ID" value="XCD03187.1"/>
    <property type="molecule type" value="Genomic_DNA"/>
</dbReference>
<protein>
    <submittedName>
        <fullName evidence="1">Uncharacterized protein</fullName>
    </submittedName>
</protein>
<reference evidence="1" key="1">
    <citation type="submission" date="2024-03" db="EMBL/GenBank/DDBJ databases">
        <title>Diverse circular DNA viruses in blood, oral, and fecal samples of captive lemurs.</title>
        <authorList>
            <person name="Paietta E.N."/>
            <person name="Kraberger S."/>
            <person name="Lund M.C."/>
            <person name="Custer J.M."/>
            <person name="Vargas K.M."/>
            <person name="Ehmke E.E."/>
            <person name="Yoder A.D."/>
            <person name="Varsani A."/>
        </authorList>
    </citation>
    <scope>NUCLEOTIDE SEQUENCE</scope>
    <source>
        <strain evidence="1">Duke_17_2204</strain>
    </source>
</reference>